<dbReference type="InterPro" id="IPR015590">
    <property type="entry name" value="Aldehyde_DH_dom"/>
</dbReference>
<organism evidence="9">
    <name type="scientific">marine metagenome</name>
    <dbReference type="NCBI Taxonomy" id="408172"/>
    <lineage>
        <taxon>unclassified sequences</taxon>
        <taxon>metagenomes</taxon>
        <taxon>ecological metagenomes</taxon>
    </lineage>
</organism>
<evidence type="ECO:0000256" key="4">
    <source>
        <dbReference type="ARBA" id="ARBA00022650"/>
    </source>
</evidence>
<reference evidence="9" key="1">
    <citation type="submission" date="2018-05" db="EMBL/GenBank/DDBJ databases">
        <authorList>
            <person name="Lanie J.A."/>
            <person name="Ng W.-L."/>
            <person name="Kazmierczak K.M."/>
            <person name="Andrzejewski T.M."/>
            <person name="Davidsen T.M."/>
            <person name="Wayne K.J."/>
            <person name="Tettelin H."/>
            <person name="Glass J.I."/>
            <person name="Rusch D."/>
            <person name="Podicherti R."/>
            <person name="Tsui H.-C.T."/>
            <person name="Winkler M.E."/>
        </authorList>
    </citation>
    <scope>NUCLEOTIDE SEQUENCE</scope>
</reference>
<keyword evidence="4" id="KW-0641">Proline biosynthesis</keyword>
<dbReference type="GO" id="GO:0004350">
    <property type="term" value="F:glutamate-5-semialdehyde dehydrogenase activity"/>
    <property type="evidence" value="ECO:0007669"/>
    <property type="project" value="UniProtKB-EC"/>
</dbReference>
<keyword evidence="6" id="KW-0560">Oxidoreductase</keyword>
<dbReference type="FunFam" id="3.40.309.10:FF:000006">
    <property type="entry name" value="Gamma-glutamyl phosphate reductase"/>
    <property type="match status" value="1"/>
</dbReference>
<gene>
    <name evidence="9" type="ORF">METZ01_LOCUS30631</name>
</gene>
<keyword evidence="3" id="KW-0028">Amino-acid biosynthesis</keyword>
<proteinExistence type="inferred from homology"/>
<dbReference type="InterPro" id="IPR016162">
    <property type="entry name" value="Ald_DH_N"/>
</dbReference>
<comment type="catalytic activity">
    <reaction evidence="7">
        <text>L-glutamate 5-semialdehyde + phosphate + NADP(+) = L-glutamyl 5-phosphate + NADPH + H(+)</text>
        <dbReference type="Rhea" id="RHEA:19541"/>
        <dbReference type="ChEBI" id="CHEBI:15378"/>
        <dbReference type="ChEBI" id="CHEBI:43474"/>
        <dbReference type="ChEBI" id="CHEBI:57783"/>
        <dbReference type="ChEBI" id="CHEBI:58066"/>
        <dbReference type="ChEBI" id="CHEBI:58274"/>
        <dbReference type="ChEBI" id="CHEBI:58349"/>
        <dbReference type="EC" id="1.2.1.41"/>
    </reaction>
</comment>
<dbReference type="NCBIfam" id="NF001221">
    <property type="entry name" value="PRK00197.1"/>
    <property type="match status" value="1"/>
</dbReference>
<dbReference type="InterPro" id="IPR016161">
    <property type="entry name" value="Ald_DH/histidinol_DH"/>
</dbReference>
<evidence type="ECO:0000256" key="1">
    <source>
        <dbReference type="ARBA" id="ARBA00004985"/>
    </source>
</evidence>
<dbReference type="CDD" id="cd07079">
    <property type="entry name" value="ALDH_F18-19_ProA-GPR"/>
    <property type="match status" value="1"/>
</dbReference>
<dbReference type="Pfam" id="PF00171">
    <property type="entry name" value="Aldedh"/>
    <property type="match status" value="1"/>
</dbReference>
<evidence type="ECO:0000256" key="6">
    <source>
        <dbReference type="ARBA" id="ARBA00023002"/>
    </source>
</evidence>
<evidence type="ECO:0000256" key="7">
    <source>
        <dbReference type="ARBA" id="ARBA00049024"/>
    </source>
</evidence>
<comment type="pathway">
    <text evidence="1">Amino-acid biosynthesis; L-proline biosynthesis; L-glutamate 5-semialdehyde from L-glutamate: step 2/2.</text>
</comment>
<sequence>MNSPQISSEIRLQVQKAREASLFLANLDNSVKNKILHDLAKSLRENSAEILAENSRDMAEAEKMQESGELSDSACKRVLLNEDKLEQMAKNCESVAALPDPSGQVLQATRLDEGLELFRVSCPIGVILVIFESRPDVVIQISALALKSGNAVILKGGKEALNSNRVLAGLIRKTLIASNSAPEDSVSLVESRDEVAELVKMSAELDLIIPRGSNELVQHIQKNAQVPVLGHADGICHVFLDETANEAKSLEVTLDSKLDYPAVCNASETLLVHQNFSDKLLADILQELQDAGVELRICTETEKRLQNFPQLKLKSAVEEDWKTEYIDLILAVKSVKSAEAAVQHINHYGSKHTDSIVTENAELAEWFMNTVDAAGVFWNASTRFSDGFRYGLGAEVGVSTGKIHARGPVGLDGLVIYKYKLYGNGHGVGRYSNAKRELLHENIALD</sequence>
<dbReference type="SUPFAM" id="SSF53720">
    <property type="entry name" value="ALDH-like"/>
    <property type="match status" value="1"/>
</dbReference>
<dbReference type="PANTHER" id="PTHR11063">
    <property type="entry name" value="GLUTAMATE SEMIALDEHYDE DEHYDROGENASE"/>
    <property type="match status" value="1"/>
</dbReference>
<keyword evidence="5" id="KW-0521">NADP</keyword>
<dbReference type="Gene3D" id="3.40.605.10">
    <property type="entry name" value="Aldehyde Dehydrogenase, Chain A, domain 1"/>
    <property type="match status" value="1"/>
</dbReference>
<name>A0A381QI65_9ZZZZ</name>
<evidence type="ECO:0000256" key="5">
    <source>
        <dbReference type="ARBA" id="ARBA00022857"/>
    </source>
</evidence>
<protein>
    <recommendedName>
        <fullName evidence="2">glutamate-5-semialdehyde dehydrogenase</fullName>
        <ecNumber evidence="2">1.2.1.41</ecNumber>
    </recommendedName>
</protein>
<evidence type="ECO:0000256" key="2">
    <source>
        <dbReference type="ARBA" id="ARBA00013002"/>
    </source>
</evidence>
<dbReference type="InterPro" id="IPR000965">
    <property type="entry name" value="GPR_dom"/>
</dbReference>
<evidence type="ECO:0000256" key="3">
    <source>
        <dbReference type="ARBA" id="ARBA00022605"/>
    </source>
</evidence>
<dbReference type="PANTHER" id="PTHR11063:SF8">
    <property type="entry name" value="DELTA-1-PYRROLINE-5-CARBOXYLATE SYNTHASE"/>
    <property type="match status" value="1"/>
</dbReference>
<dbReference type="GO" id="GO:0050661">
    <property type="term" value="F:NADP binding"/>
    <property type="evidence" value="ECO:0007669"/>
    <property type="project" value="InterPro"/>
</dbReference>
<dbReference type="EC" id="1.2.1.41" evidence="2"/>
<dbReference type="Gene3D" id="3.40.309.10">
    <property type="entry name" value="Aldehyde Dehydrogenase, Chain A, domain 2"/>
    <property type="match status" value="1"/>
</dbReference>
<feature type="domain" description="Aldehyde dehydrogenase" evidence="8">
    <location>
        <begin position="9"/>
        <end position="291"/>
    </location>
</feature>
<dbReference type="HAMAP" id="MF_00412">
    <property type="entry name" value="ProA"/>
    <property type="match status" value="1"/>
</dbReference>
<dbReference type="GO" id="GO:0055129">
    <property type="term" value="P:L-proline biosynthetic process"/>
    <property type="evidence" value="ECO:0007669"/>
    <property type="project" value="UniProtKB-UniPathway"/>
</dbReference>
<evidence type="ECO:0000259" key="8">
    <source>
        <dbReference type="Pfam" id="PF00171"/>
    </source>
</evidence>
<evidence type="ECO:0000313" key="9">
    <source>
        <dbReference type="EMBL" id="SUZ77777.1"/>
    </source>
</evidence>
<dbReference type="InterPro" id="IPR016163">
    <property type="entry name" value="Ald_DH_C"/>
</dbReference>
<dbReference type="EMBL" id="UINC01001328">
    <property type="protein sequence ID" value="SUZ77777.1"/>
    <property type="molecule type" value="Genomic_DNA"/>
</dbReference>
<dbReference type="PROSITE" id="PS01223">
    <property type="entry name" value="PROA"/>
    <property type="match status" value="1"/>
</dbReference>
<dbReference type="AlphaFoldDB" id="A0A381QI65"/>
<dbReference type="InterPro" id="IPR020593">
    <property type="entry name" value="G-glutamylP_reductase_CS"/>
</dbReference>
<dbReference type="PIRSF" id="PIRSF000151">
    <property type="entry name" value="GPR"/>
    <property type="match status" value="1"/>
</dbReference>
<accession>A0A381QI65</accession>
<dbReference type="InterPro" id="IPR012134">
    <property type="entry name" value="Glu-5-SA_DH"/>
</dbReference>
<dbReference type="UniPathway" id="UPA00098">
    <property type="reaction ID" value="UER00360"/>
</dbReference>
<dbReference type="NCBIfam" id="TIGR00407">
    <property type="entry name" value="proA"/>
    <property type="match status" value="1"/>
</dbReference>